<evidence type="ECO:0000313" key="1">
    <source>
        <dbReference type="EMBL" id="EEE68332.1"/>
    </source>
</evidence>
<protein>
    <submittedName>
        <fullName evidence="1">Uncharacterized protein</fullName>
    </submittedName>
</protein>
<dbReference type="HOGENOM" id="CLU_2945871_0_0_1"/>
<organism evidence="1">
    <name type="scientific">Oryza sativa subsp. japonica</name>
    <name type="common">Rice</name>
    <dbReference type="NCBI Taxonomy" id="39947"/>
    <lineage>
        <taxon>Eukaryota</taxon>
        <taxon>Viridiplantae</taxon>
        <taxon>Streptophyta</taxon>
        <taxon>Embryophyta</taxon>
        <taxon>Tracheophyta</taxon>
        <taxon>Spermatophyta</taxon>
        <taxon>Magnoliopsida</taxon>
        <taxon>Liliopsida</taxon>
        <taxon>Poales</taxon>
        <taxon>Poaceae</taxon>
        <taxon>BOP clade</taxon>
        <taxon>Oryzoideae</taxon>
        <taxon>Oryzeae</taxon>
        <taxon>Oryzinae</taxon>
        <taxon>Oryza</taxon>
        <taxon>Oryza sativa</taxon>
    </lineage>
</organism>
<name>A0A8J8YN97_ORYSJ</name>
<reference evidence="1" key="1">
    <citation type="journal article" date="2005" name="PLoS Biol.">
        <title>The genomes of Oryza sativa: a history of duplications.</title>
        <authorList>
            <person name="Yu J."/>
            <person name="Wang J."/>
            <person name="Lin W."/>
            <person name="Li S."/>
            <person name="Li H."/>
            <person name="Zhou J."/>
            <person name="Ni P."/>
            <person name="Dong W."/>
            <person name="Hu S."/>
            <person name="Zeng C."/>
            <person name="Zhang J."/>
            <person name="Zhang Y."/>
            <person name="Li R."/>
            <person name="Xu Z."/>
            <person name="Li S."/>
            <person name="Li X."/>
            <person name="Zheng H."/>
            <person name="Cong L."/>
            <person name="Lin L."/>
            <person name="Yin J."/>
            <person name="Geng J."/>
            <person name="Li G."/>
            <person name="Shi J."/>
            <person name="Liu J."/>
            <person name="Lv H."/>
            <person name="Li J."/>
            <person name="Wang J."/>
            <person name="Deng Y."/>
            <person name="Ran L."/>
            <person name="Shi X."/>
            <person name="Wang X."/>
            <person name="Wu Q."/>
            <person name="Li C."/>
            <person name="Ren X."/>
            <person name="Wang J."/>
            <person name="Wang X."/>
            <person name="Li D."/>
            <person name="Liu D."/>
            <person name="Zhang X."/>
            <person name="Ji Z."/>
            <person name="Zhao W."/>
            <person name="Sun Y."/>
            <person name="Zhang Z."/>
            <person name="Bao J."/>
            <person name="Han Y."/>
            <person name="Dong L."/>
            <person name="Ji J."/>
            <person name="Chen P."/>
            <person name="Wu S."/>
            <person name="Liu J."/>
            <person name="Xiao Y."/>
            <person name="Bu D."/>
            <person name="Tan J."/>
            <person name="Yang L."/>
            <person name="Ye C."/>
            <person name="Zhang J."/>
            <person name="Xu J."/>
            <person name="Zhou Y."/>
            <person name="Yu Y."/>
            <person name="Zhang B."/>
            <person name="Zhuang S."/>
            <person name="Wei H."/>
            <person name="Liu B."/>
            <person name="Lei M."/>
            <person name="Yu H."/>
            <person name="Li Y."/>
            <person name="Xu H."/>
            <person name="Wei S."/>
            <person name="He X."/>
            <person name="Fang L."/>
            <person name="Zhang Z."/>
            <person name="Zhang Y."/>
            <person name="Huang X."/>
            <person name="Su Z."/>
            <person name="Tong W."/>
            <person name="Li J."/>
            <person name="Tong Z."/>
            <person name="Li S."/>
            <person name="Ye J."/>
            <person name="Wang L."/>
            <person name="Fang L."/>
            <person name="Lei T."/>
            <person name="Chen C."/>
            <person name="Chen H."/>
            <person name="Xu Z."/>
            <person name="Li H."/>
            <person name="Huang H."/>
            <person name="Zhang F."/>
            <person name="Xu H."/>
            <person name="Li N."/>
            <person name="Zhao C."/>
            <person name="Li S."/>
            <person name="Dong L."/>
            <person name="Huang Y."/>
            <person name="Li L."/>
            <person name="Xi Y."/>
            <person name="Qi Q."/>
            <person name="Li W."/>
            <person name="Zhang B."/>
            <person name="Hu W."/>
            <person name="Zhang Y."/>
            <person name="Tian X."/>
            <person name="Jiao Y."/>
            <person name="Liang X."/>
            <person name="Jin J."/>
            <person name="Gao L."/>
            <person name="Zheng W."/>
            <person name="Hao B."/>
            <person name="Liu S."/>
            <person name="Wang W."/>
            <person name="Yuan L."/>
            <person name="Cao M."/>
            <person name="McDermott J."/>
            <person name="Samudrala R."/>
            <person name="Wang J."/>
            <person name="Wong G.K."/>
            <person name="Yang H."/>
        </authorList>
    </citation>
    <scope>NUCLEOTIDE SEQUENCE [LARGE SCALE GENOMIC DNA]</scope>
</reference>
<proteinExistence type="predicted"/>
<dbReference type="Gramene" id="Os08t0249400-01">
    <property type="protein sequence ID" value="Os08t0249400-01"/>
    <property type="gene ID" value="Os08g0249400"/>
</dbReference>
<dbReference type="AlphaFoldDB" id="A0A8J8YN97"/>
<dbReference type="Proteomes" id="UP000007752">
    <property type="component" value="Chromosome 8"/>
</dbReference>
<sequence length="60" mass="6828">MFIREGQLIDIMAWHTHLRKPGALCSQHEACNYQLLLKHATINCCFNLILSVLSIQSESS</sequence>
<gene>
    <name evidence="1" type="ORF">OsJ_26614</name>
</gene>
<accession>A0A8J8YN97</accession>
<dbReference type="EMBL" id="CM000145">
    <property type="protein sequence ID" value="EEE68332.1"/>
    <property type="molecule type" value="Genomic_DNA"/>
</dbReference>
<reference evidence="1" key="2">
    <citation type="submission" date="2008-12" db="EMBL/GenBank/DDBJ databases">
        <title>Improved gene annotation of the rice (Oryza sativa) genomes.</title>
        <authorList>
            <person name="Wang J."/>
            <person name="Li R."/>
            <person name="Fan W."/>
            <person name="Huang Q."/>
            <person name="Zhang J."/>
            <person name="Zhou Y."/>
            <person name="Hu Y."/>
            <person name="Zi S."/>
            <person name="Li J."/>
            <person name="Ni P."/>
            <person name="Zheng H."/>
            <person name="Zhang Y."/>
            <person name="Zhao M."/>
            <person name="Hao Q."/>
            <person name="McDermott J."/>
            <person name="Samudrala R."/>
            <person name="Kristiansen K."/>
            <person name="Wong G.K.-S."/>
        </authorList>
    </citation>
    <scope>NUCLEOTIDE SEQUENCE</scope>
</reference>